<reference evidence="5" key="1">
    <citation type="submission" date="2016-10" db="EMBL/GenBank/DDBJ databases">
        <authorList>
            <person name="Varghese N."/>
            <person name="Submissions S."/>
        </authorList>
    </citation>
    <scope>NUCLEOTIDE SEQUENCE [LARGE SCALE GENOMIC DNA]</scope>
    <source>
        <strain evidence="5">CGMCC 4.5579</strain>
    </source>
</reference>
<dbReference type="OrthoDB" id="9796191at2"/>
<dbReference type="GO" id="GO:0008933">
    <property type="term" value="F:peptidoglycan lytic transglycosylase activity"/>
    <property type="evidence" value="ECO:0007669"/>
    <property type="project" value="TreeGrafter"/>
</dbReference>
<dbReference type="PANTHER" id="PTHR30163">
    <property type="entry name" value="MEMBRANE-BOUND LYTIC MUREIN TRANSGLYCOSYLASE B"/>
    <property type="match status" value="1"/>
</dbReference>
<sequence length="334" mass="33541">MSERPEPVGESHDGIPVTNVITEASPADGGAAVPGATRTERSPRRGMAAAGRLAVVVSVLAAAGGGVWLVGRAATPEAGPTTTEIPALEVAAAPVEPGSVAPVSNTLDRPAAGGETGPAPARPGPATLAEWADRAAPVVGVPARALLAYGNAELAMRATQPGCRLSWATLAGIGRIESNHGRYGGAELGADGRPSKPIIGVPLNGSPGVKAIADTDGGQLDGDVPSPASGEDDDGGQLDGDTTHDRAVGPMQFIPSTWARYAADGDGDGRGDPHQIDDAALAAARYLCVGGRDMASAQGWWSGILSYNNSVEYAQKVFALADGYAKSAQAVHPG</sequence>
<proteinExistence type="predicted"/>
<evidence type="ECO:0000313" key="4">
    <source>
        <dbReference type="EMBL" id="SFQ08153.1"/>
    </source>
</evidence>
<evidence type="ECO:0000256" key="1">
    <source>
        <dbReference type="SAM" id="MobiDB-lite"/>
    </source>
</evidence>
<gene>
    <name evidence="4" type="ORF">SAMN05421810_104417</name>
</gene>
<dbReference type="Gene3D" id="1.10.530.10">
    <property type="match status" value="1"/>
</dbReference>
<name>A0A1I5VL11_9PSEU</name>
<dbReference type="PANTHER" id="PTHR30163:SF8">
    <property type="entry name" value="LYTIC MUREIN TRANSGLYCOSYLASE"/>
    <property type="match status" value="1"/>
</dbReference>
<keyword evidence="2" id="KW-0812">Transmembrane</keyword>
<feature type="transmembrane region" description="Helical" evidence="2">
    <location>
        <begin position="49"/>
        <end position="71"/>
    </location>
</feature>
<feature type="region of interest" description="Disordered" evidence="1">
    <location>
        <begin position="22"/>
        <end position="45"/>
    </location>
</feature>
<feature type="region of interest" description="Disordered" evidence="1">
    <location>
        <begin position="203"/>
        <end position="248"/>
    </location>
</feature>
<dbReference type="GO" id="GO:0009253">
    <property type="term" value="P:peptidoglycan catabolic process"/>
    <property type="evidence" value="ECO:0007669"/>
    <property type="project" value="TreeGrafter"/>
</dbReference>
<dbReference type="InterPro" id="IPR031304">
    <property type="entry name" value="SLT_2"/>
</dbReference>
<dbReference type="InterPro" id="IPR023346">
    <property type="entry name" value="Lysozyme-like_dom_sf"/>
</dbReference>
<evidence type="ECO:0000259" key="3">
    <source>
        <dbReference type="Pfam" id="PF13406"/>
    </source>
</evidence>
<feature type="compositionally biased region" description="Low complexity" evidence="1">
    <location>
        <begin position="109"/>
        <end position="122"/>
    </location>
</feature>
<feature type="region of interest" description="Disordered" evidence="1">
    <location>
        <begin position="97"/>
        <end position="122"/>
    </location>
</feature>
<dbReference type="EMBL" id="FOWW01000004">
    <property type="protein sequence ID" value="SFQ08153.1"/>
    <property type="molecule type" value="Genomic_DNA"/>
</dbReference>
<organism evidence="4 5">
    <name type="scientific">Amycolatopsis arida</name>
    <dbReference type="NCBI Taxonomy" id="587909"/>
    <lineage>
        <taxon>Bacteria</taxon>
        <taxon>Bacillati</taxon>
        <taxon>Actinomycetota</taxon>
        <taxon>Actinomycetes</taxon>
        <taxon>Pseudonocardiales</taxon>
        <taxon>Pseudonocardiaceae</taxon>
        <taxon>Amycolatopsis</taxon>
    </lineage>
</organism>
<keyword evidence="5" id="KW-1185">Reference proteome</keyword>
<dbReference type="Proteomes" id="UP000198727">
    <property type="component" value="Unassembled WGS sequence"/>
</dbReference>
<evidence type="ECO:0000256" key="2">
    <source>
        <dbReference type="SAM" id="Phobius"/>
    </source>
</evidence>
<protein>
    <submittedName>
        <fullName evidence="4">Membrane-bound lytic murein transglycosylase B</fullName>
    </submittedName>
</protein>
<keyword evidence="2" id="KW-1133">Transmembrane helix</keyword>
<dbReference type="STRING" id="587909.SAMN05421810_104417"/>
<feature type="domain" description="Transglycosylase SLT" evidence="3">
    <location>
        <begin position="247"/>
        <end position="288"/>
    </location>
</feature>
<dbReference type="Pfam" id="PF13406">
    <property type="entry name" value="SLT_2"/>
    <property type="match status" value="1"/>
</dbReference>
<dbReference type="SUPFAM" id="SSF53955">
    <property type="entry name" value="Lysozyme-like"/>
    <property type="match status" value="1"/>
</dbReference>
<accession>A0A1I5VL11</accession>
<evidence type="ECO:0000313" key="5">
    <source>
        <dbReference type="Proteomes" id="UP000198727"/>
    </source>
</evidence>
<keyword evidence="2" id="KW-0472">Membrane</keyword>
<dbReference type="InterPro" id="IPR043426">
    <property type="entry name" value="MltB-like"/>
</dbReference>
<dbReference type="AlphaFoldDB" id="A0A1I5VL11"/>